<dbReference type="InterPro" id="IPR011008">
    <property type="entry name" value="Dimeric_a/b-barrel"/>
</dbReference>
<proteinExistence type="predicted"/>
<comment type="caution">
    <text evidence="2">The sequence shown here is derived from an EMBL/GenBank/DDBJ whole genome shotgun (WGS) entry which is preliminary data.</text>
</comment>
<gene>
    <name evidence="2" type="ORF">E5Q11_04850</name>
</gene>
<dbReference type="RefSeq" id="WP_135802237.1">
    <property type="nucleotide sequence ID" value="NZ_SRPF01000001.1"/>
</dbReference>
<evidence type="ECO:0000259" key="1">
    <source>
        <dbReference type="Pfam" id="PF07045"/>
    </source>
</evidence>
<dbReference type="SUPFAM" id="SSF54909">
    <property type="entry name" value="Dimeric alpha+beta barrel"/>
    <property type="match status" value="1"/>
</dbReference>
<dbReference type="InterPro" id="IPR010753">
    <property type="entry name" value="DUF1330"/>
</dbReference>
<organism evidence="2 3">
    <name type="scientific">Marinobacter confluentis</name>
    <dbReference type="NCBI Taxonomy" id="1697557"/>
    <lineage>
        <taxon>Bacteria</taxon>
        <taxon>Pseudomonadati</taxon>
        <taxon>Pseudomonadota</taxon>
        <taxon>Gammaproteobacteria</taxon>
        <taxon>Pseudomonadales</taxon>
        <taxon>Marinobacteraceae</taxon>
        <taxon>Marinobacter</taxon>
    </lineage>
</organism>
<dbReference type="PANTHER" id="PTHR41521:SF4">
    <property type="entry name" value="BLR0684 PROTEIN"/>
    <property type="match status" value="1"/>
</dbReference>
<dbReference type="PANTHER" id="PTHR41521">
    <property type="match status" value="1"/>
</dbReference>
<evidence type="ECO:0000313" key="2">
    <source>
        <dbReference type="EMBL" id="TGN41852.1"/>
    </source>
</evidence>
<name>A0A4Z1CJK5_9GAMM</name>
<dbReference type="EMBL" id="SRPF01000001">
    <property type="protein sequence ID" value="TGN41852.1"/>
    <property type="molecule type" value="Genomic_DNA"/>
</dbReference>
<dbReference type="Pfam" id="PF07045">
    <property type="entry name" value="DUF1330"/>
    <property type="match status" value="1"/>
</dbReference>
<dbReference type="OrthoDB" id="9806380at2"/>
<dbReference type="AlphaFoldDB" id="A0A4Z1CJK5"/>
<dbReference type="Gene3D" id="3.30.70.100">
    <property type="match status" value="1"/>
</dbReference>
<accession>A0A4Z1CJK5</accession>
<sequence>MTAYAIGQITIKDPVKWQEYRSRVPETVVPWGGELVLRGTRAKALSGQQRHTDTVVIRFPDIEAVTGWHDSPAYQELVPLRKEAADVDLISYEADQ</sequence>
<dbReference type="Proteomes" id="UP000298325">
    <property type="component" value="Unassembled WGS sequence"/>
</dbReference>
<reference evidence="2 3" key="1">
    <citation type="submission" date="2019-04" db="EMBL/GenBank/DDBJ databases">
        <authorList>
            <person name="Park S."/>
            <person name="Yoon J.-H."/>
        </authorList>
    </citation>
    <scope>NUCLEOTIDE SEQUENCE [LARGE SCALE GENOMIC DNA]</scope>
    <source>
        <strain evidence="2 3">HJM-18</strain>
    </source>
</reference>
<evidence type="ECO:0000313" key="3">
    <source>
        <dbReference type="Proteomes" id="UP000298325"/>
    </source>
</evidence>
<protein>
    <submittedName>
        <fullName evidence="2">DUF1330 domain-containing protein</fullName>
    </submittedName>
</protein>
<feature type="domain" description="DUF1330" evidence="1">
    <location>
        <begin position="2"/>
        <end position="90"/>
    </location>
</feature>
<keyword evidence="3" id="KW-1185">Reference proteome</keyword>